<proteinExistence type="predicted"/>
<dbReference type="GO" id="GO:0006313">
    <property type="term" value="P:DNA transposition"/>
    <property type="evidence" value="ECO:0007669"/>
    <property type="project" value="InterPro"/>
</dbReference>
<accession>A0AAU1U958</accession>
<dbReference type="Gene3D" id="3.30.70.1290">
    <property type="entry name" value="Transposase IS200-like"/>
    <property type="match status" value="1"/>
</dbReference>
<protein>
    <submittedName>
        <fullName evidence="3">Transposase</fullName>
    </submittedName>
</protein>
<dbReference type="AlphaFoldDB" id="A0AAU1U958"/>
<dbReference type="Pfam" id="PF01797">
    <property type="entry name" value="Y1_Tnp"/>
    <property type="match status" value="1"/>
</dbReference>
<gene>
    <name evidence="3" type="ORF">OHU69_25395</name>
</gene>
<dbReference type="SUPFAM" id="SSF143422">
    <property type="entry name" value="Transposase IS200-like"/>
    <property type="match status" value="1"/>
</dbReference>
<dbReference type="GO" id="GO:0003677">
    <property type="term" value="F:DNA binding"/>
    <property type="evidence" value="ECO:0007669"/>
    <property type="project" value="InterPro"/>
</dbReference>
<sequence length="128" mass="14104">MFVTEYRRKAITDKMMKRSAEIMRAACTDFEAELKQFNGEEDHMHPLYIANQKRPQAEANSAHPCSPPANALAAMEPPTPTAVMAAPPARMTWRRTPPTGRPRRSPATGFIRSVPAFTPGVKAVSGLL</sequence>
<organism evidence="3">
    <name type="scientific">Streptomyces sp. NBC_00119</name>
    <dbReference type="NCBI Taxonomy" id="2975659"/>
    <lineage>
        <taxon>Bacteria</taxon>
        <taxon>Bacillati</taxon>
        <taxon>Actinomycetota</taxon>
        <taxon>Actinomycetes</taxon>
        <taxon>Kitasatosporales</taxon>
        <taxon>Streptomycetaceae</taxon>
        <taxon>Streptomyces</taxon>
    </lineage>
</organism>
<dbReference type="GO" id="GO:0004803">
    <property type="term" value="F:transposase activity"/>
    <property type="evidence" value="ECO:0007669"/>
    <property type="project" value="InterPro"/>
</dbReference>
<name>A0AAU1U958_9ACTN</name>
<evidence type="ECO:0000313" key="3">
    <source>
        <dbReference type="EMBL" id="WTS14091.1"/>
    </source>
</evidence>
<reference evidence="3" key="1">
    <citation type="submission" date="2022-10" db="EMBL/GenBank/DDBJ databases">
        <title>The complete genomes of actinobacterial strains from the NBC collection.</title>
        <authorList>
            <person name="Joergensen T.S."/>
            <person name="Alvarez Arevalo M."/>
            <person name="Sterndorff E.B."/>
            <person name="Faurdal D."/>
            <person name="Vuksanovic O."/>
            <person name="Mourched A.-S."/>
            <person name="Charusanti P."/>
            <person name="Shaw S."/>
            <person name="Blin K."/>
            <person name="Weber T."/>
        </authorList>
    </citation>
    <scope>NUCLEOTIDE SEQUENCE</scope>
    <source>
        <strain evidence="3">NBC_00119</strain>
    </source>
</reference>
<dbReference type="InterPro" id="IPR036515">
    <property type="entry name" value="Transposase_17_sf"/>
</dbReference>
<dbReference type="InterPro" id="IPR002686">
    <property type="entry name" value="Transposase_17"/>
</dbReference>
<feature type="domain" description="Transposase IS200-like" evidence="2">
    <location>
        <begin position="1"/>
        <end position="51"/>
    </location>
</feature>
<feature type="compositionally biased region" description="Low complexity" evidence="1">
    <location>
        <begin position="73"/>
        <end position="98"/>
    </location>
</feature>
<evidence type="ECO:0000259" key="2">
    <source>
        <dbReference type="Pfam" id="PF01797"/>
    </source>
</evidence>
<feature type="region of interest" description="Disordered" evidence="1">
    <location>
        <begin position="54"/>
        <end position="111"/>
    </location>
</feature>
<evidence type="ECO:0000256" key="1">
    <source>
        <dbReference type="SAM" id="MobiDB-lite"/>
    </source>
</evidence>
<dbReference type="EMBL" id="CP108195">
    <property type="protein sequence ID" value="WTS14091.1"/>
    <property type="molecule type" value="Genomic_DNA"/>
</dbReference>